<reference evidence="1 2" key="1">
    <citation type="journal article" date="2020" name="Cell">
        <title>Large-Scale Comparative Analyses of Tick Genomes Elucidate Their Genetic Diversity and Vector Capacities.</title>
        <authorList>
            <consortium name="Tick Genome and Microbiome Consortium (TIGMIC)"/>
            <person name="Jia N."/>
            <person name="Wang J."/>
            <person name="Shi W."/>
            <person name="Du L."/>
            <person name="Sun Y."/>
            <person name="Zhan W."/>
            <person name="Jiang J.F."/>
            <person name="Wang Q."/>
            <person name="Zhang B."/>
            <person name="Ji P."/>
            <person name="Bell-Sakyi L."/>
            <person name="Cui X.M."/>
            <person name="Yuan T.T."/>
            <person name="Jiang B.G."/>
            <person name="Yang W.F."/>
            <person name="Lam T.T."/>
            <person name="Chang Q.C."/>
            <person name="Ding S.J."/>
            <person name="Wang X.J."/>
            <person name="Zhu J.G."/>
            <person name="Ruan X.D."/>
            <person name="Zhao L."/>
            <person name="Wei J.T."/>
            <person name="Ye R.Z."/>
            <person name="Que T.C."/>
            <person name="Du C.H."/>
            <person name="Zhou Y.H."/>
            <person name="Cheng J.X."/>
            <person name="Dai P.F."/>
            <person name="Guo W.B."/>
            <person name="Han X.H."/>
            <person name="Huang E.J."/>
            <person name="Li L.F."/>
            <person name="Wei W."/>
            <person name="Gao Y.C."/>
            <person name="Liu J.Z."/>
            <person name="Shao H.Z."/>
            <person name="Wang X."/>
            <person name="Wang C.C."/>
            <person name="Yang T.C."/>
            <person name="Huo Q.B."/>
            <person name="Li W."/>
            <person name="Chen H.Y."/>
            <person name="Chen S.E."/>
            <person name="Zhou L.G."/>
            <person name="Ni X.B."/>
            <person name="Tian J.H."/>
            <person name="Sheng Y."/>
            <person name="Liu T."/>
            <person name="Pan Y.S."/>
            <person name="Xia L.Y."/>
            <person name="Li J."/>
            <person name="Zhao F."/>
            <person name="Cao W.C."/>
        </authorList>
    </citation>
    <scope>NUCLEOTIDE SEQUENCE [LARGE SCALE GENOMIC DNA]</scope>
    <source>
        <strain evidence="1">Iper-2018</strain>
    </source>
</reference>
<keyword evidence="2" id="KW-1185">Reference proteome</keyword>
<comment type="caution">
    <text evidence="1">The sequence shown here is derived from an EMBL/GenBank/DDBJ whole genome shotgun (WGS) entry which is preliminary data.</text>
</comment>
<gene>
    <name evidence="1" type="ORF">HPB47_017619</name>
</gene>
<evidence type="ECO:0000313" key="2">
    <source>
        <dbReference type="Proteomes" id="UP000805193"/>
    </source>
</evidence>
<sequence length="389" mass="43647">MDTRSFYGSSRLRTRVPPCDESDDSCLSESGNEDPEYTCTLQGTATRPSDTSSSSSEDEEDDDASQSECIVHSFDIYTGKIDPVPGEPDIGASGNIVLKLAQVIQPGLNHLLFCDNWFTSLKLLTTLAKKKVHCLGTVRSNRLQGCPLSNDASLKKEGRGAYEEFESSIDDQKLIVVKWYDNRAVTMASTFAGVQPVVPVERWDRSQKKTVNTDSPCAVQTYNKFMGGVDLNDCLIAHYRIHIKSKKFYLKLFFHFIDLVIVVCWLLYRRDCKSLGVPAKAQDDLLNFRMNIGACLLKQGKDTTARRKGRPSSSMESSLLAKKKRGPMKVVPVASVRTDSTGHWPVVKETRQRCKLPHCKGQTVFMCVKCNTHLCLNKNSNCFYDFHQE</sequence>
<organism evidence="1 2">
    <name type="scientific">Ixodes persulcatus</name>
    <name type="common">Taiga tick</name>
    <dbReference type="NCBI Taxonomy" id="34615"/>
    <lineage>
        <taxon>Eukaryota</taxon>
        <taxon>Metazoa</taxon>
        <taxon>Ecdysozoa</taxon>
        <taxon>Arthropoda</taxon>
        <taxon>Chelicerata</taxon>
        <taxon>Arachnida</taxon>
        <taxon>Acari</taxon>
        <taxon>Parasitiformes</taxon>
        <taxon>Ixodida</taxon>
        <taxon>Ixodoidea</taxon>
        <taxon>Ixodidae</taxon>
        <taxon>Ixodinae</taxon>
        <taxon>Ixodes</taxon>
    </lineage>
</organism>
<evidence type="ECO:0000313" key="1">
    <source>
        <dbReference type="EMBL" id="KAG0437065.1"/>
    </source>
</evidence>
<proteinExistence type="predicted"/>
<name>A0AC60QQ68_IXOPE</name>
<accession>A0AC60QQ68</accession>
<dbReference type="EMBL" id="JABSTQ010006567">
    <property type="protein sequence ID" value="KAG0437065.1"/>
    <property type="molecule type" value="Genomic_DNA"/>
</dbReference>
<protein>
    <submittedName>
        <fullName evidence="1">Uncharacterized protein</fullName>
    </submittedName>
</protein>
<dbReference type="Proteomes" id="UP000805193">
    <property type="component" value="Unassembled WGS sequence"/>
</dbReference>